<evidence type="ECO:0000256" key="3">
    <source>
        <dbReference type="SAM" id="MobiDB-lite"/>
    </source>
</evidence>
<accession>A0A518CHK8</accession>
<gene>
    <name evidence="7" type="primary">bepF_1</name>
    <name evidence="7" type="ORF">Pla110_03580</name>
</gene>
<dbReference type="Pfam" id="PF25944">
    <property type="entry name" value="Beta-barrel_RND"/>
    <property type="match status" value="1"/>
</dbReference>
<dbReference type="SUPFAM" id="SSF111369">
    <property type="entry name" value="HlyD-like secretion proteins"/>
    <property type="match status" value="1"/>
</dbReference>
<dbReference type="AlphaFoldDB" id="A0A518CHK8"/>
<feature type="compositionally biased region" description="Basic and acidic residues" evidence="3">
    <location>
        <begin position="421"/>
        <end position="430"/>
    </location>
</feature>
<keyword evidence="8" id="KW-1185">Reference proteome</keyword>
<dbReference type="PANTHER" id="PTHR30158">
    <property type="entry name" value="ACRA/E-RELATED COMPONENT OF DRUG EFFLUX TRANSPORTER"/>
    <property type="match status" value="1"/>
</dbReference>
<evidence type="ECO:0000259" key="4">
    <source>
        <dbReference type="Pfam" id="PF25917"/>
    </source>
</evidence>
<feature type="compositionally biased region" description="Low complexity" evidence="3">
    <location>
        <begin position="408"/>
        <end position="420"/>
    </location>
</feature>
<dbReference type="InterPro" id="IPR058627">
    <property type="entry name" value="MdtA-like_C"/>
</dbReference>
<evidence type="ECO:0000313" key="8">
    <source>
        <dbReference type="Proteomes" id="UP000317178"/>
    </source>
</evidence>
<comment type="similarity">
    <text evidence="2">Belongs to the membrane fusion protein (MFP) (TC 8.A.1) family.</text>
</comment>
<dbReference type="Pfam" id="PF25967">
    <property type="entry name" value="RND-MFP_C"/>
    <property type="match status" value="1"/>
</dbReference>
<name>A0A518CHK8_9PLAN</name>
<evidence type="ECO:0000256" key="2">
    <source>
        <dbReference type="ARBA" id="ARBA00009477"/>
    </source>
</evidence>
<dbReference type="NCBIfam" id="TIGR01730">
    <property type="entry name" value="RND_mfp"/>
    <property type="match status" value="1"/>
</dbReference>
<dbReference type="FunFam" id="2.40.420.20:FF:000001">
    <property type="entry name" value="Efflux RND transporter periplasmic adaptor subunit"/>
    <property type="match status" value="1"/>
</dbReference>
<dbReference type="InterPro" id="IPR058625">
    <property type="entry name" value="MdtA-like_BSH"/>
</dbReference>
<dbReference type="Pfam" id="PF25917">
    <property type="entry name" value="BSH_RND"/>
    <property type="match status" value="1"/>
</dbReference>
<comment type="subcellular location">
    <subcellularLocation>
        <location evidence="1">Cell envelope</location>
    </subcellularLocation>
</comment>
<dbReference type="InterPro" id="IPR058626">
    <property type="entry name" value="MdtA-like_b-barrel"/>
</dbReference>
<feature type="domain" description="Multidrug resistance protein MdtA-like beta-barrel" evidence="5">
    <location>
        <begin position="221"/>
        <end position="315"/>
    </location>
</feature>
<dbReference type="PANTHER" id="PTHR30158:SF10">
    <property type="entry name" value="CATION EFFLUX PUMP"/>
    <property type="match status" value="1"/>
</dbReference>
<sequence>MTPPVPFSIVPSRTRSFVRVSCLLIVCSLIAGCERKPTPISETPPPEVTIAQPLEQTFADFAEFTGTTEAVEHVEIQARVTGYLDKINFDEGELVEEGEVLFEIDPRPYQATLDATKAKVLQWEASLKKSQADLARNKELADRGALTPEQLEASIADEGIQSANLEGAKADLRQAELDLTFTKVLSPVAGRVSKSNLTKGNLVSAVNISGIPLTTVVSMDPIHVYFDVDERTILKAQAEHRKQYGGEDKRKLSEVQWPVWIKLANENSFEHQGVLDFVDNQVDSGTGTIRLRAKFDNTNNFLLPGLFVTVKIPLGKERPHVLVPSRAIGTDQGNKFVLVIDENKMAQYRQVTPGLQTDDGMREIEAGLQADEWIVIDGLQRAQPGTTVNPVKQELSAEESESEESPEKSPASEPAPAQETPESKPAEPAK</sequence>
<dbReference type="EMBL" id="CP036281">
    <property type="protein sequence ID" value="QDU78654.1"/>
    <property type="molecule type" value="Genomic_DNA"/>
</dbReference>
<dbReference type="KEGG" id="plon:Pla110_03580"/>
<evidence type="ECO:0000313" key="7">
    <source>
        <dbReference type="EMBL" id="QDU78654.1"/>
    </source>
</evidence>
<dbReference type="InterPro" id="IPR006143">
    <property type="entry name" value="RND_pump_MFP"/>
</dbReference>
<dbReference type="GO" id="GO:0030313">
    <property type="term" value="C:cell envelope"/>
    <property type="evidence" value="ECO:0007669"/>
    <property type="project" value="UniProtKB-SubCell"/>
</dbReference>
<organism evidence="7 8">
    <name type="scientific">Polystyrenella longa</name>
    <dbReference type="NCBI Taxonomy" id="2528007"/>
    <lineage>
        <taxon>Bacteria</taxon>
        <taxon>Pseudomonadati</taxon>
        <taxon>Planctomycetota</taxon>
        <taxon>Planctomycetia</taxon>
        <taxon>Planctomycetales</taxon>
        <taxon>Planctomycetaceae</taxon>
        <taxon>Polystyrenella</taxon>
    </lineage>
</organism>
<evidence type="ECO:0000259" key="5">
    <source>
        <dbReference type="Pfam" id="PF25944"/>
    </source>
</evidence>
<evidence type="ECO:0000259" key="6">
    <source>
        <dbReference type="Pfam" id="PF25967"/>
    </source>
</evidence>
<dbReference type="Gene3D" id="1.10.287.470">
    <property type="entry name" value="Helix hairpin bin"/>
    <property type="match status" value="1"/>
</dbReference>
<dbReference type="GO" id="GO:0046677">
    <property type="term" value="P:response to antibiotic"/>
    <property type="evidence" value="ECO:0007669"/>
    <property type="project" value="TreeGrafter"/>
</dbReference>
<dbReference type="Proteomes" id="UP000317178">
    <property type="component" value="Chromosome"/>
</dbReference>
<dbReference type="Gene3D" id="2.40.420.20">
    <property type="match status" value="1"/>
</dbReference>
<feature type="domain" description="Multidrug resistance protein MdtA-like C-terminal permuted SH3" evidence="6">
    <location>
        <begin position="321"/>
        <end position="381"/>
    </location>
</feature>
<dbReference type="RefSeq" id="WP_144992584.1">
    <property type="nucleotide sequence ID" value="NZ_CP036281.1"/>
</dbReference>
<dbReference type="Gene3D" id="2.40.50.100">
    <property type="match status" value="1"/>
</dbReference>
<feature type="domain" description="Multidrug resistance protein MdtA-like barrel-sandwich hybrid" evidence="4">
    <location>
        <begin position="73"/>
        <end position="208"/>
    </location>
</feature>
<dbReference type="GO" id="GO:0005886">
    <property type="term" value="C:plasma membrane"/>
    <property type="evidence" value="ECO:0007669"/>
    <property type="project" value="TreeGrafter"/>
</dbReference>
<dbReference type="OrthoDB" id="9816569at2"/>
<feature type="region of interest" description="Disordered" evidence="3">
    <location>
        <begin position="383"/>
        <end position="430"/>
    </location>
</feature>
<evidence type="ECO:0000256" key="1">
    <source>
        <dbReference type="ARBA" id="ARBA00004196"/>
    </source>
</evidence>
<reference evidence="7 8" key="1">
    <citation type="submission" date="2019-02" db="EMBL/GenBank/DDBJ databases">
        <title>Deep-cultivation of Planctomycetes and their phenomic and genomic characterization uncovers novel biology.</title>
        <authorList>
            <person name="Wiegand S."/>
            <person name="Jogler M."/>
            <person name="Boedeker C."/>
            <person name="Pinto D."/>
            <person name="Vollmers J."/>
            <person name="Rivas-Marin E."/>
            <person name="Kohn T."/>
            <person name="Peeters S.H."/>
            <person name="Heuer A."/>
            <person name="Rast P."/>
            <person name="Oberbeckmann S."/>
            <person name="Bunk B."/>
            <person name="Jeske O."/>
            <person name="Meyerdierks A."/>
            <person name="Storesund J.E."/>
            <person name="Kallscheuer N."/>
            <person name="Luecker S."/>
            <person name="Lage O.M."/>
            <person name="Pohl T."/>
            <person name="Merkel B.J."/>
            <person name="Hornburger P."/>
            <person name="Mueller R.-W."/>
            <person name="Bruemmer F."/>
            <person name="Labrenz M."/>
            <person name="Spormann A.M."/>
            <person name="Op den Camp H."/>
            <person name="Overmann J."/>
            <person name="Amann R."/>
            <person name="Jetten M.S.M."/>
            <person name="Mascher T."/>
            <person name="Medema M.H."/>
            <person name="Devos D.P."/>
            <person name="Kaster A.-K."/>
            <person name="Ovreas L."/>
            <person name="Rohde M."/>
            <person name="Galperin M.Y."/>
            <person name="Jogler C."/>
        </authorList>
    </citation>
    <scope>NUCLEOTIDE SEQUENCE [LARGE SCALE GENOMIC DNA]</scope>
    <source>
        <strain evidence="7 8">Pla110</strain>
    </source>
</reference>
<dbReference type="Gene3D" id="2.40.30.170">
    <property type="match status" value="1"/>
</dbReference>
<dbReference type="GO" id="GO:0022857">
    <property type="term" value="F:transmembrane transporter activity"/>
    <property type="evidence" value="ECO:0007669"/>
    <property type="project" value="InterPro"/>
</dbReference>
<proteinExistence type="inferred from homology"/>
<protein>
    <submittedName>
        <fullName evidence="7">Efflux pump periplasmic linker BepF</fullName>
    </submittedName>
</protein>